<dbReference type="InterPro" id="IPR036869">
    <property type="entry name" value="J_dom_sf"/>
</dbReference>
<dbReference type="PANTHER" id="PTHR43908">
    <property type="entry name" value="AT29763P-RELATED"/>
    <property type="match status" value="1"/>
</dbReference>
<dbReference type="CDD" id="cd06257">
    <property type="entry name" value="DnaJ"/>
    <property type="match status" value="1"/>
</dbReference>
<evidence type="ECO:0000256" key="2">
    <source>
        <dbReference type="SAM" id="Phobius"/>
    </source>
</evidence>
<dbReference type="SUPFAM" id="SSF46565">
    <property type="entry name" value="Chaperone J-domain"/>
    <property type="match status" value="1"/>
</dbReference>
<feature type="transmembrane region" description="Helical" evidence="2">
    <location>
        <begin position="301"/>
        <end position="326"/>
    </location>
</feature>
<feature type="transmembrane region" description="Helical" evidence="2">
    <location>
        <begin position="215"/>
        <end position="233"/>
    </location>
</feature>
<dbReference type="Gene3D" id="1.10.287.110">
    <property type="entry name" value="DnaJ domain"/>
    <property type="match status" value="1"/>
</dbReference>
<feature type="compositionally biased region" description="Acidic residues" evidence="1">
    <location>
        <begin position="114"/>
        <end position="132"/>
    </location>
</feature>
<dbReference type="AlphaFoldDB" id="A0AAD3H4W3"/>
<dbReference type="PROSITE" id="PS50076">
    <property type="entry name" value="DNAJ_2"/>
    <property type="match status" value="1"/>
</dbReference>
<feature type="region of interest" description="Disordered" evidence="1">
    <location>
        <begin position="114"/>
        <end position="145"/>
    </location>
</feature>
<gene>
    <name evidence="4" type="ORF">CTEN210_06520</name>
</gene>
<keyword evidence="2" id="KW-0812">Transmembrane</keyword>
<sequence length="389" mass="43384">MNSQSSFSSTNANAKDASSALHILLAPDGYYTYLGIEKPVSSHSSLLTKDNQTKETKQELDLTAIQKNYRKLSLRLHPDRPTGDEDAFRVLERAKHVLMTEKLRKQYDLLGLDLEDDDHSDESHQEDEDGVSNEEKKDGDGKPDGVLSHMASATVAAFLQLAVRTAMMAVTSLYITKWKYTTIPAIVFMAYTSNKIRQAGKEAQATTGTSPITKYDILSPLLVAAGVLIMFYAKSDSYNDAEFEWNKLFWFGEALVMTMFCLNTVTAKEGSSLRPSIGLGIAFYIVFSLIALYIRGKGWRYITFLSIELVCALVAVLVFPVMEMIMETIVDEKMRKIGDRVRMYSKVMEDNHKKQIEELERRLAEAGDKGASVPASPSTPSSSAHVELD</sequence>
<protein>
    <recommendedName>
        <fullName evidence="3">J domain-containing protein</fullName>
    </recommendedName>
</protein>
<organism evidence="4 5">
    <name type="scientific">Chaetoceros tenuissimus</name>
    <dbReference type="NCBI Taxonomy" id="426638"/>
    <lineage>
        <taxon>Eukaryota</taxon>
        <taxon>Sar</taxon>
        <taxon>Stramenopiles</taxon>
        <taxon>Ochrophyta</taxon>
        <taxon>Bacillariophyta</taxon>
        <taxon>Coscinodiscophyceae</taxon>
        <taxon>Chaetocerotophycidae</taxon>
        <taxon>Chaetocerotales</taxon>
        <taxon>Chaetocerotaceae</taxon>
        <taxon>Chaetoceros</taxon>
    </lineage>
</organism>
<keyword evidence="2" id="KW-1133">Transmembrane helix</keyword>
<keyword evidence="2" id="KW-0472">Membrane</keyword>
<name>A0AAD3H4W3_9STRA</name>
<feature type="transmembrane region" description="Helical" evidence="2">
    <location>
        <begin position="277"/>
        <end position="295"/>
    </location>
</feature>
<evidence type="ECO:0000259" key="3">
    <source>
        <dbReference type="PROSITE" id="PS50076"/>
    </source>
</evidence>
<dbReference type="PANTHER" id="PTHR43908:SF12">
    <property type="entry name" value="DNAJ DOMAIN, CHAPERONE J-DOMAIN SUPERFAMILY"/>
    <property type="match status" value="1"/>
</dbReference>
<evidence type="ECO:0000313" key="5">
    <source>
        <dbReference type="Proteomes" id="UP001054902"/>
    </source>
</evidence>
<proteinExistence type="predicted"/>
<feature type="region of interest" description="Disordered" evidence="1">
    <location>
        <begin position="363"/>
        <end position="389"/>
    </location>
</feature>
<dbReference type="Pfam" id="PF00226">
    <property type="entry name" value="DnaJ"/>
    <property type="match status" value="1"/>
</dbReference>
<reference evidence="4 5" key="1">
    <citation type="journal article" date="2021" name="Sci. Rep.">
        <title>The genome of the diatom Chaetoceros tenuissimus carries an ancient integrated fragment of an extant virus.</title>
        <authorList>
            <person name="Hongo Y."/>
            <person name="Kimura K."/>
            <person name="Takaki Y."/>
            <person name="Yoshida Y."/>
            <person name="Baba S."/>
            <person name="Kobayashi G."/>
            <person name="Nagasaki K."/>
            <person name="Hano T."/>
            <person name="Tomaru Y."/>
        </authorList>
    </citation>
    <scope>NUCLEOTIDE SEQUENCE [LARGE SCALE GENOMIC DNA]</scope>
    <source>
        <strain evidence="4 5">NIES-3715</strain>
    </source>
</reference>
<accession>A0AAD3H4W3</accession>
<dbReference type="SMART" id="SM00271">
    <property type="entry name" value="DnaJ"/>
    <property type="match status" value="1"/>
</dbReference>
<dbReference type="EMBL" id="BLLK01000038">
    <property type="protein sequence ID" value="GFH50044.1"/>
    <property type="molecule type" value="Genomic_DNA"/>
</dbReference>
<keyword evidence="5" id="KW-1185">Reference proteome</keyword>
<evidence type="ECO:0000313" key="4">
    <source>
        <dbReference type="EMBL" id="GFH50044.1"/>
    </source>
</evidence>
<dbReference type="Proteomes" id="UP001054902">
    <property type="component" value="Unassembled WGS sequence"/>
</dbReference>
<feature type="compositionally biased region" description="Low complexity" evidence="1">
    <location>
        <begin position="371"/>
        <end position="389"/>
    </location>
</feature>
<feature type="transmembrane region" description="Helical" evidence="2">
    <location>
        <begin position="178"/>
        <end position="194"/>
    </location>
</feature>
<evidence type="ECO:0000256" key="1">
    <source>
        <dbReference type="SAM" id="MobiDB-lite"/>
    </source>
</evidence>
<feature type="domain" description="J" evidence="3">
    <location>
        <begin position="29"/>
        <end position="111"/>
    </location>
</feature>
<dbReference type="InterPro" id="IPR051100">
    <property type="entry name" value="DnaJ_subfamily_B/C"/>
</dbReference>
<dbReference type="InterPro" id="IPR001623">
    <property type="entry name" value="DnaJ_domain"/>
</dbReference>
<comment type="caution">
    <text evidence="4">The sequence shown here is derived from an EMBL/GenBank/DDBJ whole genome shotgun (WGS) entry which is preliminary data.</text>
</comment>
<feature type="compositionally biased region" description="Basic and acidic residues" evidence="1">
    <location>
        <begin position="133"/>
        <end position="143"/>
    </location>
</feature>
<feature type="transmembrane region" description="Helical" evidence="2">
    <location>
        <begin position="248"/>
        <end position="265"/>
    </location>
</feature>